<reference evidence="7 8" key="2">
    <citation type="submission" date="2019-01" db="EMBL/GenBank/DDBJ databases">
        <title>Motilimonas pumilus sp. nov., isolated from the gut of sea cucumber (Apostichopus japonicus).</title>
        <authorList>
            <person name="Wang F.-Q."/>
            <person name="Ren L.-H."/>
            <person name="Lin Y.-W."/>
            <person name="Sun G.-H."/>
            <person name="Du Z.-J."/>
            <person name="Zhao J.-X."/>
            <person name="Liu X.-J."/>
            <person name="Liu L.-J."/>
        </authorList>
    </citation>
    <scope>NUCLEOTIDE SEQUENCE [LARGE SCALE GENOMIC DNA]</scope>
    <source>
        <strain evidence="7 8">PLHSC7-2</strain>
    </source>
</reference>
<dbReference type="OrthoDB" id="4174719at2"/>
<protein>
    <recommendedName>
        <fullName evidence="5">Peptide methionine sulfoxide reductase MsrA</fullName>
        <shortName evidence="5">Protein-methionine-S-oxide reductase</shortName>
        <ecNumber evidence="5">1.8.4.11</ecNumber>
    </recommendedName>
    <alternativeName>
        <fullName evidence="5">Peptide-methionine (S)-S-oxide reductase</fullName>
        <shortName evidence="5">Peptide Met(O) reductase</shortName>
    </alternativeName>
</protein>
<evidence type="ECO:0000256" key="3">
    <source>
        <dbReference type="ARBA" id="ARBA00047806"/>
    </source>
</evidence>
<dbReference type="NCBIfam" id="TIGR00401">
    <property type="entry name" value="msrA"/>
    <property type="match status" value="1"/>
</dbReference>
<comment type="caution">
    <text evidence="7">The sequence shown here is derived from an EMBL/GenBank/DDBJ whole genome shotgun (WGS) entry which is preliminary data.</text>
</comment>
<comment type="function">
    <text evidence="5">Has an important function as a repair enzyme for proteins that have been inactivated by oxidation. Catalyzes the reversible oxidation-reduction of methionine sulfoxide in proteins to methionine.</text>
</comment>
<evidence type="ECO:0000259" key="6">
    <source>
        <dbReference type="Pfam" id="PF01625"/>
    </source>
</evidence>
<evidence type="ECO:0000313" key="8">
    <source>
        <dbReference type="Proteomes" id="UP000283255"/>
    </source>
</evidence>
<evidence type="ECO:0000256" key="4">
    <source>
        <dbReference type="ARBA" id="ARBA00048782"/>
    </source>
</evidence>
<dbReference type="EMBL" id="QZCH01000018">
    <property type="protein sequence ID" value="RJG42333.1"/>
    <property type="molecule type" value="Genomic_DNA"/>
</dbReference>
<evidence type="ECO:0000256" key="1">
    <source>
        <dbReference type="ARBA" id="ARBA00005591"/>
    </source>
</evidence>
<dbReference type="GO" id="GO:0005737">
    <property type="term" value="C:cytoplasm"/>
    <property type="evidence" value="ECO:0007669"/>
    <property type="project" value="TreeGrafter"/>
</dbReference>
<evidence type="ECO:0000256" key="2">
    <source>
        <dbReference type="ARBA" id="ARBA00023002"/>
    </source>
</evidence>
<feature type="active site" evidence="5">
    <location>
        <position position="49"/>
    </location>
</feature>
<dbReference type="PANTHER" id="PTHR42799:SF2">
    <property type="entry name" value="MITOCHONDRIAL PEPTIDE METHIONINE SULFOXIDE REDUCTASE"/>
    <property type="match status" value="1"/>
</dbReference>
<sequence>MAASKIMVSAEKALKGRENALPTPSEHFVFHTQLQSVAKLNRIWFGMGCFWGAERLFWQQSGVKFTSVGYGGGFTPHPTYEEVCSGETGHTELVEVIYDPTEISLRQLLALFWQQHDPTQGMQQGHDVGTQYRSAIYTNNADDLALARLTQQQFQQVITQAGYDNQITTDVLPLTDYYYAEQYHQQYLAKNPNGYCGLAANGLCLPDAP</sequence>
<evidence type="ECO:0000256" key="5">
    <source>
        <dbReference type="HAMAP-Rule" id="MF_01401"/>
    </source>
</evidence>
<dbReference type="EC" id="1.8.4.11" evidence="5"/>
<dbReference type="Gene3D" id="3.30.1060.10">
    <property type="entry name" value="Peptide methionine sulphoxide reductase MsrA"/>
    <property type="match status" value="1"/>
</dbReference>
<keyword evidence="2 5" id="KW-0560">Oxidoreductase</keyword>
<dbReference type="Pfam" id="PF01625">
    <property type="entry name" value="PMSR"/>
    <property type="match status" value="1"/>
</dbReference>
<reference evidence="7 8" key="1">
    <citation type="submission" date="2018-09" db="EMBL/GenBank/DDBJ databases">
        <authorList>
            <person name="Wang F."/>
        </authorList>
    </citation>
    <scope>NUCLEOTIDE SEQUENCE [LARGE SCALE GENOMIC DNA]</scope>
    <source>
        <strain evidence="7 8">PLHSC7-2</strain>
    </source>
</reference>
<evidence type="ECO:0000313" key="7">
    <source>
        <dbReference type="EMBL" id="RJG42333.1"/>
    </source>
</evidence>
<comment type="catalytic activity">
    <reaction evidence="4 5">
        <text>[thioredoxin]-disulfide + L-methionine + H2O = L-methionine (S)-S-oxide + [thioredoxin]-dithiol</text>
        <dbReference type="Rhea" id="RHEA:19993"/>
        <dbReference type="Rhea" id="RHEA-COMP:10698"/>
        <dbReference type="Rhea" id="RHEA-COMP:10700"/>
        <dbReference type="ChEBI" id="CHEBI:15377"/>
        <dbReference type="ChEBI" id="CHEBI:29950"/>
        <dbReference type="ChEBI" id="CHEBI:50058"/>
        <dbReference type="ChEBI" id="CHEBI:57844"/>
        <dbReference type="ChEBI" id="CHEBI:58772"/>
        <dbReference type="EC" id="1.8.4.11"/>
    </reaction>
</comment>
<dbReference type="InterPro" id="IPR002569">
    <property type="entry name" value="Met_Sox_Rdtase_MsrA_dom"/>
</dbReference>
<proteinExistence type="inferred from homology"/>
<dbReference type="PANTHER" id="PTHR42799">
    <property type="entry name" value="MITOCHONDRIAL PEPTIDE METHIONINE SULFOXIDE REDUCTASE"/>
    <property type="match status" value="1"/>
</dbReference>
<dbReference type="GO" id="GO:0034599">
    <property type="term" value="P:cellular response to oxidative stress"/>
    <property type="evidence" value="ECO:0007669"/>
    <property type="project" value="TreeGrafter"/>
</dbReference>
<organism evidence="7 8">
    <name type="scientific">Motilimonas pumila</name>
    <dbReference type="NCBI Taxonomy" id="2303987"/>
    <lineage>
        <taxon>Bacteria</taxon>
        <taxon>Pseudomonadati</taxon>
        <taxon>Pseudomonadota</taxon>
        <taxon>Gammaproteobacteria</taxon>
        <taxon>Alteromonadales</taxon>
        <taxon>Alteromonadales genera incertae sedis</taxon>
        <taxon>Motilimonas</taxon>
    </lineage>
</organism>
<accession>A0A418YCT2</accession>
<gene>
    <name evidence="5 7" type="primary">msrA</name>
    <name evidence="7" type="ORF">D1Z90_13725</name>
</gene>
<dbReference type="GO" id="GO:0008113">
    <property type="term" value="F:peptide-methionine (S)-S-oxide reductase activity"/>
    <property type="evidence" value="ECO:0007669"/>
    <property type="project" value="UniProtKB-UniRule"/>
</dbReference>
<dbReference type="AlphaFoldDB" id="A0A418YCT2"/>
<comment type="similarity">
    <text evidence="1 5">Belongs to the MsrA Met sulfoxide reductase family.</text>
</comment>
<dbReference type="HAMAP" id="MF_01401">
    <property type="entry name" value="MsrA"/>
    <property type="match status" value="1"/>
</dbReference>
<dbReference type="InterPro" id="IPR036509">
    <property type="entry name" value="Met_Sox_Rdtase_MsrA_sf"/>
</dbReference>
<dbReference type="GO" id="GO:0033744">
    <property type="term" value="F:L-methionine:thioredoxin-disulfide S-oxidoreductase activity"/>
    <property type="evidence" value="ECO:0007669"/>
    <property type="project" value="RHEA"/>
</dbReference>
<dbReference type="Proteomes" id="UP000283255">
    <property type="component" value="Unassembled WGS sequence"/>
</dbReference>
<feature type="domain" description="Peptide methionine sulphoxide reductase MsrA" evidence="6">
    <location>
        <begin position="43"/>
        <end position="196"/>
    </location>
</feature>
<dbReference type="SUPFAM" id="SSF55068">
    <property type="entry name" value="Peptide methionine sulfoxide reductase"/>
    <property type="match status" value="1"/>
</dbReference>
<dbReference type="RefSeq" id="WP_119911349.1">
    <property type="nucleotide sequence ID" value="NZ_QZCH01000018.1"/>
</dbReference>
<comment type="catalytic activity">
    <reaction evidence="3 5">
        <text>L-methionyl-[protein] + [thioredoxin]-disulfide + H2O = L-methionyl-(S)-S-oxide-[protein] + [thioredoxin]-dithiol</text>
        <dbReference type="Rhea" id="RHEA:14217"/>
        <dbReference type="Rhea" id="RHEA-COMP:10698"/>
        <dbReference type="Rhea" id="RHEA-COMP:10700"/>
        <dbReference type="Rhea" id="RHEA-COMP:12313"/>
        <dbReference type="Rhea" id="RHEA-COMP:12315"/>
        <dbReference type="ChEBI" id="CHEBI:15377"/>
        <dbReference type="ChEBI" id="CHEBI:16044"/>
        <dbReference type="ChEBI" id="CHEBI:29950"/>
        <dbReference type="ChEBI" id="CHEBI:44120"/>
        <dbReference type="ChEBI" id="CHEBI:50058"/>
        <dbReference type="EC" id="1.8.4.11"/>
    </reaction>
</comment>
<name>A0A418YCT2_9GAMM</name>
<keyword evidence="8" id="KW-1185">Reference proteome</keyword>
<dbReference type="InterPro" id="IPR050162">
    <property type="entry name" value="MsrA_MetSO_reductase"/>
</dbReference>